<comment type="caution">
    <text evidence="11">The sequence shown here is derived from an EMBL/GenBank/DDBJ whole genome shotgun (WGS) entry which is preliminary data.</text>
</comment>
<evidence type="ECO:0000256" key="8">
    <source>
        <dbReference type="ARBA" id="ARBA00049342"/>
    </source>
</evidence>
<evidence type="ECO:0000256" key="2">
    <source>
        <dbReference type="ARBA" id="ARBA00001974"/>
    </source>
</evidence>
<dbReference type="InterPro" id="IPR001433">
    <property type="entry name" value="OxRdtase_FAD/NAD-bd"/>
</dbReference>
<dbReference type="SUPFAM" id="SSF52343">
    <property type="entry name" value="Ferredoxin reductase-like, C-terminal NADP-linked domain"/>
    <property type="match status" value="1"/>
</dbReference>
<name>A0ABR3X6D3_9EURO</name>
<feature type="domain" description="FAD-binding FR-type" evidence="10">
    <location>
        <begin position="298"/>
        <end position="563"/>
    </location>
</feature>
<keyword evidence="12" id="KW-1185">Reference proteome</keyword>
<feature type="domain" description="Flavodoxin-like" evidence="9">
    <location>
        <begin position="96"/>
        <end position="248"/>
    </location>
</feature>
<dbReference type="PANTHER" id="PTHR19384">
    <property type="entry name" value="NITRIC OXIDE SYNTHASE-RELATED"/>
    <property type="match status" value="1"/>
</dbReference>
<keyword evidence="7" id="KW-0560">Oxidoreductase</keyword>
<keyword evidence="6" id="KW-0521">NADP</keyword>
<dbReference type="PRINTS" id="PR00369">
    <property type="entry name" value="FLAVODOXIN"/>
</dbReference>
<dbReference type="SUPFAM" id="SSF52218">
    <property type="entry name" value="Flavoproteins"/>
    <property type="match status" value="1"/>
</dbReference>
<evidence type="ECO:0000256" key="4">
    <source>
        <dbReference type="ARBA" id="ARBA00022643"/>
    </source>
</evidence>
<reference evidence="11 12" key="1">
    <citation type="journal article" date="2024" name="IMA Fungus">
        <title>IMA Genome - F19 : A genome assembly and annotation guide to empower mycologists, including annotated draft genome sequences of Ceratocystis pirilliformis, Diaporthe australafricana, Fusarium ophioides, Paecilomyces lecythidis, and Sporothrix stenoceras.</title>
        <authorList>
            <person name="Aylward J."/>
            <person name="Wilson A.M."/>
            <person name="Visagie C.M."/>
            <person name="Spraker J."/>
            <person name="Barnes I."/>
            <person name="Buitendag C."/>
            <person name="Ceriani C."/>
            <person name="Del Mar Angel L."/>
            <person name="du Plessis D."/>
            <person name="Fuchs T."/>
            <person name="Gasser K."/>
            <person name="Kramer D."/>
            <person name="Li W."/>
            <person name="Munsamy K."/>
            <person name="Piso A."/>
            <person name="Price J.L."/>
            <person name="Sonnekus B."/>
            <person name="Thomas C."/>
            <person name="van der Nest A."/>
            <person name="van Dijk A."/>
            <person name="van Heerden A."/>
            <person name="van Vuuren N."/>
            <person name="Yilmaz N."/>
            <person name="Duong T.A."/>
            <person name="van der Merwe N.A."/>
            <person name="Wingfield M.J."/>
            <person name="Wingfield B.D."/>
        </authorList>
    </citation>
    <scope>NUCLEOTIDE SEQUENCE [LARGE SCALE GENOMIC DNA]</scope>
    <source>
        <strain evidence="11 12">CMW 18167</strain>
    </source>
</reference>
<dbReference type="SUPFAM" id="SSF63380">
    <property type="entry name" value="Riboflavin synthase domain-like"/>
    <property type="match status" value="1"/>
</dbReference>
<dbReference type="Gene3D" id="3.40.50.80">
    <property type="entry name" value="Nucleotide-binding domain of ferredoxin-NADP reductase (FNR) module"/>
    <property type="match status" value="1"/>
</dbReference>
<evidence type="ECO:0000256" key="5">
    <source>
        <dbReference type="ARBA" id="ARBA00022827"/>
    </source>
</evidence>
<dbReference type="Gene3D" id="2.40.30.10">
    <property type="entry name" value="Translation factors"/>
    <property type="match status" value="1"/>
</dbReference>
<dbReference type="Gene3D" id="1.20.990.10">
    <property type="entry name" value="NADPH-cytochrome p450 Reductase, Chain A, domain 3"/>
    <property type="match status" value="1"/>
</dbReference>
<evidence type="ECO:0000256" key="1">
    <source>
        <dbReference type="ARBA" id="ARBA00001917"/>
    </source>
</evidence>
<comment type="cofactor">
    <cofactor evidence="2">
        <name>FAD</name>
        <dbReference type="ChEBI" id="CHEBI:57692"/>
    </cofactor>
</comment>
<dbReference type="InterPro" id="IPR008254">
    <property type="entry name" value="Flavodoxin/NO_synth"/>
</dbReference>
<dbReference type="EMBL" id="JAVDPF010000028">
    <property type="protein sequence ID" value="KAL1871215.1"/>
    <property type="molecule type" value="Genomic_DNA"/>
</dbReference>
<evidence type="ECO:0000313" key="11">
    <source>
        <dbReference type="EMBL" id="KAL1871215.1"/>
    </source>
</evidence>
<organism evidence="11 12">
    <name type="scientific">Paecilomyces lecythidis</name>
    <dbReference type="NCBI Taxonomy" id="3004212"/>
    <lineage>
        <taxon>Eukaryota</taxon>
        <taxon>Fungi</taxon>
        <taxon>Dikarya</taxon>
        <taxon>Ascomycota</taxon>
        <taxon>Pezizomycotina</taxon>
        <taxon>Eurotiomycetes</taxon>
        <taxon>Eurotiomycetidae</taxon>
        <taxon>Eurotiales</taxon>
        <taxon>Thermoascaceae</taxon>
        <taxon>Paecilomyces</taxon>
    </lineage>
</organism>
<dbReference type="InterPro" id="IPR017938">
    <property type="entry name" value="Riboflavin_synthase-like_b-brl"/>
</dbReference>
<dbReference type="InterPro" id="IPR003097">
    <property type="entry name" value="CysJ-like_FAD-binding"/>
</dbReference>
<evidence type="ECO:0000259" key="10">
    <source>
        <dbReference type="PROSITE" id="PS51384"/>
    </source>
</evidence>
<gene>
    <name evidence="11" type="ORF">Plec18167_007149</name>
</gene>
<dbReference type="Pfam" id="PF00175">
    <property type="entry name" value="NAD_binding_1"/>
    <property type="match status" value="1"/>
</dbReference>
<dbReference type="Proteomes" id="UP001583193">
    <property type="component" value="Unassembled WGS sequence"/>
</dbReference>
<evidence type="ECO:0000256" key="7">
    <source>
        <dbReference type="ARBA" id="ARBA00023002"/>
    </source>
</evidence>
<evidence type="ECO:0000313" key="12">
    <source>
        <dbReference type="Proteomes" id="UP001583193"/>
    </source>
</evidence>
<dbReference type="PROSITE" id="PS51384">
    <property type="entry name" value="FAD_FR"/>
    <property type="match status" value="1"/>
</dbReference>
<evidence type="ECO:0000256" key="3">
    <source>
        <dbReference type="ARBA" id="ARBA00022630"/>
    </source>
</evidence>
<keyword evidence="5" id="KW-0274">FAD</keyword>
<evidence type="ECO:0000256" key="6">
    <source>
        <dbReference type="ARBA" id="ARBA00022857"/>
    </source>
</evidence>
<dbReference type="Pfam" id="PF00258">
    <property type="entry name" value="Flavodoxin_1"/>
    <property type="match status" value="1"/>
</dbReference>
<comment type="cofactor">
    <cofactor evidence="1">
        <name>FMN</name>
        <dbReference type="ChEBI" id="CHEBI:58210"/>
    </cofactor>
</comment>
<dbReference type="PROSITE" id="PS50902">
    <property type="entry name" value="FLAVODOXIN_LIKE"/>
    <property type="match status" value="1"/>
</dbReference>
<dbReference type="PANTHER" id="PTHR19384:SF108">
    <property type="entry name" value="NADPH--CYTOCHROME P450 REDUCTASE"/>
    <property type="match status" value="1"/>
</dbReference>
<comment type="catalytic activity">
    <reaction evidence="8">
        <text>2 oxidized [cytochrome P450] + NADPH = 2 reduced [cytochrome P450] + NADP(+) + H(+)</text>
        <dbReference type="Rhea" id="RHEA:24040"/>
        <dbReference type="Rhea" id="RHEA-COMP:14627"/>
        <dbReference type="Rhea" id="RHEA-COMP:14628"/>
        <dbReference type="ChEBI" id="CHEBI:15378"/>
        <dbReference type="ChEBI" id="CHEBI:55376"/>
        <dbReference type="ChEBI" id="CHEBI:57783"/>
        <dbReference type="ChEBI" id="CHEBI:58349"/>
        <dbReference type="ChEBI" id="CHEBI:60344"/>
        <dbReference type="EC" id="1.6.2.4"/>
    </reaction>
</comment>
<dbReference type="InterPro" id="IPR029039">
    <property type="entry name" value="Flavoprotein-like_sf"/>
</dbReference>
<dbReference type="InterPro" id="IPR039261">
    <property type="entry name" value="FNR_nucleotide-bd"/>
</dbReference>
<proteinExistence type="predicted"/>
<protein>
    <recommendedName>
        <fullName evidence="13">NADPH--cytochrome P450 reductase</fullName>
    </recommendedName>
</protein>
<dbReference type="InterPro" id="IPR017927">
    <property type="entry name" value="FAD-bd_FR_type"/>
</dbReference>
<evidence type="ECO:0000259" key="9">
    <source>
        <dbReference type="PROSITE" id="PS50902"/>
    </source>
</evidence>
<dbReference type="InterPro" id="IPR001709">
    <property type="entry name" value="Flavoprot_Pyr_Nucl_cyt_Rdtase"/>
</dbReference>
<dbReference type="PRINTS" id="PR00371">
    <property type="entry name" value="FPNCR"/>
</dbReference>
<dbReference type="Gene3D" id="3.40.50.360">
    <property type="match status" value="1"/>
</dbReference>
<keyword evidence="3" id="KW-0285">Flavoprotein</keyword>
<dbReference type="InterPro" id="IPR023173">
    <property type="entry name" value="NADPH_Cyt_P450_Rdtase_alpha"/>
</dbReference>
<dbReference type="Pfam" id="PF00667">
    <property type="entry name" value="FAD_binding_1"/>
    <property type="match status" value="1"/>
</dbReference>
<accession>A0ABR3X6D3</accession>
<keyword evidence="4" id="KW-0288">FMN</keyword>
<sequence>MDIVSSGNHTFEFLRHPYRRHVALQWDDFIALATLSLLALTSIRAYVSRDKQLDDLKSFFVSPQLEDGLAPEQEQPNQPPETRNIAEKLKQSGREVVIFWGSQSGKAERLAKNLCRELQNRCGIKAMAADLDLYDHKYLVTVPVDRYVGFIVSTFGEGDPPDNGAGLYDTLLRIKKDTIDNMGQKPLCNLRYFAFGLGNSKYQHFNKFVDVIDEILLQAGAHCLGTIGKADEASRSDDAWPIWKEAFLEELMEHQGKGRLQPQAQTGGDLQVVDQLPTRKNQLVHRGEPFRQQGNKKANAMIAPVKQIKLLSSKRSENTESRIYLHIELSLGSEPHFSYKSGDHVAIWPMNPEEEVKRLSRLFAWDDKKLNAVVDIKQVDPDGEISISIPTPTTRAAILRNYLDICGPVSKEIIQLLSNFAPTSAAKQYLEEIARDRIDWARSNYMTLGKLMERSDSAVKEKWPEKLFGNLLDMLPRLQPRYFSIASSPTVDPQTLSMTVKVIQTSIEGTTQKFYGLTTNYLYALQGDLRHLDGANQAGYIKQNEAITPEFALAGPNSSLKGGKVYMHIRPSTFKLPMDVSRPLLLMAAGSGIAPFRAFIQERVKLALERNIKIGKMLLFFGCRLPNEDFLYGSEWKSLQQKLIAAGNEKLLEVDCAFSRLSEQSGAKTYVQDRVISRKFEVLDLLLQENAAWYICGSVHLATGVKSVVKDILQSVRGFQAEESDRFINDLKEHGSLQEDIWV</sequence>
<dbReference type="InterPro" id="IPR001094">
    <property type="entry name" value="Flavdoxin-like"/>
</dbReference>
<evidence type="ECO:0008006" key="13">
    <source>
        <dbReference type="Google" id="ProtNLM"/>
    </source>
</evidence>